<feature type="transmembrane region" description="Helical" evidence="5">
    <location>
        <begin position="127"/>
        <end position="145"/>
    </location>
</feature>
<dbReference type="InterPro" id="IPR044880">
    <property type="entry name" value="NCX_ion-bd_dom_sf"/>
</dbReference>
<keyword evidence="2 5" id="KW-0812">Transmembrane</keyword>
<evidence type="ECO:0000256" key="1">
    <source>
        <dbReference type="ARBA" id="ARBA00004141"/>
    </source>
</evidence>
<sequence length="147" mass="15994">MILFNVLLLLLGFALILIGAEGFIRGGSGLAKFFHIPEFVIGATVVAFGTSLPELVTSTYAAFKGIPAISLSNIVGSNVFNITLVLGLSAMVRPLLTRRDVFRRDAPTFLFAVVLLFLLGLDGSITSFDGFLFLALFVSFLYWLLRE</sequence>
<dbReference type="InterPro" id="IPR004837">
    <property type="entry name" value="NaCa_Exmemb"/>
</dbReference>
<organism evidence="7">
    <name type="scientific">candidate division WOR-3 bacterium</name>
    <dbReference type="NCBI Taxonomy" id="2052148"/>
    <lineage>
        <taxon>Bacteria</taxon>
        <taxon>Bacteria division WOR-3</taxon>
    </lineage>
</organism>
<keyword evidence="3 5" id="KW-1133">Transmembrane helix</keyword>
<dbReference type="GO" id="GO:0008273">
    <property type="term" value="F:calcium, potassium:sodium antiporter activity"/>
    <property type="evidence" value="ECO:0007669"/>
    <property type="project" value="TreeGrafter"/>
</dbReference>
<dbReference type="PANTHER" id="PTHR10846">
    <property type="entry name" value="SODIUM/POTASSIUM/CALCIUM EXCHANGER"/>
    <property type="match status" value="1"/>
</dbReference>
<dbReference type="InterPro" id="IPR004481">
    <property type="entry name" value="K/Na/Ca-exchanger"/>
</dbReference>
<feature type="transmembrane region" description="Helical" evidence="5">
    <location>
        <begin position="6"/>
        <end position="24"/>
    </location>
</feature>
<dbReference type="GO" id="GO:0006874">
    <property type="term" value="P:intracellular calcium ion homeostasis"/>
    <property type="evidence" value="ECO:0007669"/>
    <property type="project" value="TreeGrafter"/>
</dbReference>
<dbReference type="Proteomes" id="UP000885931">
    <property type="component" value="Unassembled WGS sequence"/>
</dbReference>
<feature type="domain" description="Sodium/calcium exchanger membrane region" evidence="6">
    <location>
        <begin position="6"/>
        <end position="145"/>
    </location>
</feature>
<dbReference type="AlphaFoldDB" id="A0A7C0XBW1"/>
<name>A0A7C0XBW1_UNCW3</name>
<accession>A0A7C0XBW1</accession>
<dbReference type="PANTHER" id="PTHR10846:SF8">
    <property type="entry name" value="INNER MEMBRANE PROTEIN YRBG"/>
    <property type="match status" value="1"/>
</dbReference>
<comment type="subcellular location">
    <subcellularLocation>
        <location evidence="1">Membrane</location>
        <topology evidence="1">Multi-pass membrane protein</topology>
    </subcellularLocation>
</comment>
<evidence type="ECO:0000256" key="3">
    <source>
        <dbReference type="ARBA" id="ARBA00022989"/>
    </source>
</evidence>
<dbReference type="Pfam" id="PF01699">
    <property type="entry name" value="Na_Ca_ex"/>
    <property type="match status" value="1"/>
</dbReference>
<dbReference type="GO" id="GO:0005262">
    <property type="term" value="F:calcium channel activity"/>
    <property type="evidence" value="ECO:0007669"/>
    <property type="project" value="TreeGrafter"/>
</dbReference>
<protein>
    <submittedName>
        <fullName evidence="7">Sodium:calcium antiporter</fullName>
    </submittedName>
</protein>
<dbReference type="EMBL" id="DRBW01000247">
    <property type="protein sequence ID" value="HDM90884.1"/>
    <property type="molecule type" value="Genomic_DNA"/>
</dbReference>
<evidence type="ECO:0000313" key="7">
    <source>
        <dbReference type="EMBL" id="HDM90884.1"/>
    </source>
</evidence>
<evidence type="ECO:0000256" key="2">
    <source>
        <dbReference type="ARBA" id="ARBA00022692"/>
    </source>
</evidence>
<dbReference type="GO" id="GO:0005886">
    <property type="term" value="C:plasma membrane"/>
    <property type="evidence" value="ECO:0007669"/>
    <property type="project" value="TreeGrafter"/>
</dbReference>
<feature type="transmembrane region" description="Helical" evidence="5">
    <location>
        <begin position="36"/>
        <end position="56"/>
    </location>
</feature>
<evidence type="ECO:0000259" key="6">
    <source>
        <dbReference type="Pfam" id="PF01699"/>
    </source>
</evidence>
<feature type="transmembrane region" description="Helical" evidence="5">
    <location>
        <begin position="68"/>
        <end position="92"/>
    </location>
</feature>
<gene>
    <name evidence="7" type="ORF">ENG67_06740</name>
</gene>
<evidence type="ECO:0000256" key="4">
    <source>
        <dbReference type="ARBA" id="ARBA00023136"/>
    </source>
</evidence>
<proteinExistence type="predicted"/>
<feature type="non-terminal residue" evidence="7">
    <location>
        <position position="147"/>
    </location>
</feature>
<reference evidence="7" key="1">
    <citation type="journal article" date="2020" name="mSystems">
        <title>Genome- and Community-Level Interaction Insights into Carbon Utilization and Element Cycling Functions of Hydrothermarchaeota in Hydrothermal Sediment.</title>
        <authorList>
            <person name="Zhou Z."/>
            <person name="Liu Y."/>
            <person name="Xu W."/>
            <person name="Pan J."/>
            <person name="Luo Z.H."/>
            <person name="Li M."/>
        </authorList>
    </citation>
    <scope>NUCLEOTIDE SEQUENCE [LARGE SCALE GENOMIC DNA]</scope>
    <source>
        <strain evidence="7">HyVt-237</strain>
    </source>
</reference>
<keyword evidence="4 5" id="KW-0472">Membrane</keyword>
<evidence type="ECO:0000256" key="5">
    <source>
        <dbReference type="SAM" id="Phobius"/>
    </source>
</evidence>
<dbReference type="Gene3D" id="1.20.1420.30">
    <property type="entry name" value="NCX, central ion-binding region"/>
    <property type="match status" value="1"/>
</dbReference>
<comment type="caution">
    <text evidence="7">The sequence shown here is derived from an EMBL/GenBank/DDBJ whole genome shotgun (WGS) entry which is preliminary data.</text>
</comment>